<protein>
    <recommendedName>
        <fullName evidence="2">DNA-directed RNA polymerase</fullName>
        <ecNumber evidence="2">2.7.7.6</ecNumber>
    </recommendedName>
</protein>
<dbReference type="Proteomes" id="UP001608902">
    <property type="component" value="Unassembled WGS sequence"/>
</dbReference>
<dbReference type="Gene3D" id="1.10.150.20">
    <property type="entry name" value="5' to 3' exonuclease, C-terminal subdomain"/>
    <property type="match status" value="1"/>
</dbReference>
<gene>
    <name evidence="9" type="ORF">AB6A40_010214</name>
</gene>
<evidence type="ECO:0000259" key="8">
    <source>
        <dbReference type="Pfam" id="PF00940"/>
    </source>
</evidence>
<feature type="domain" description="DNA-directed RNA polymerase C-terminal" evidence="8">
    <location>
        <begin position="12"/>
        <end position="133"/>
    </location>
</feature>
<dbReference type="EC" id="2.7.7.6" evidence="2"/>
<evidence type="ECO:0000256" key="4">
    <source>
        <dbReference type="ARBA" id="ARBA00022679"/>
    </source>
</evidence>
<organism evidence="9 10">
    <name type="scientific">Gnathostoma spinigerum</name>
    <dbReference type="NCBI Taxonomy" id="75299"/>
    <lineage>
        <taxon>Eukaryota</taxon>
        <taxon>Metazoa</taxon>
        <taxon>Ecdysozoa</taxon>
        <taxon>Nematoda</taxon>
        <taxon>Chromadorea</taxon>
        <taxon>Rhabditida</taxon>
        <taxon>Spirurina</taxon>
        <taxon>Gnathostomatomorpha</taxon>
        <taxon>Gnathostomatoidea</taxon>
        <taxon>Gnathostomatidae</taxon>
        <taxon>Gnathostoma</taxon>
    </lineage>
</organism>
<evidence type="ECO:0000256" key="2">
    <source>
        <dbReference type="ARBA" id="ARBA00012418"/>
    </source>
</evidence>
<dbReference type="Gene3D" id="1.10.287.280">
    <property type="match status" value="1"/>
</dbReference>
<evidence type="ECO:0000256" key="7">
    <source>
        <dbReference type="ARBA" id="ARBA00048552"/>
    </source>
</evidence>
<sequence>MMNSFVFNFSRSGERWWINSDDPWQTLAACLEIKNAIESGNPTSYVSCLPIHQDGSCNGLQHYAALGRDRQGGAEVNLLPGDSPSDVYSSVAQRVEEKRIADENGRDEAVKELLLAMRKALPDAVPRKVTTFTYFTIFTTSLHKQL</sequence>
<keyword evidence="5" id="KW-0548">Nucleotidyltransferase</keyword>
<dbReference type="InterPro" id="IPR002092">
    <property type="entry name" value="DNA-dir_Rpol_phage-type"/>
</dbReference>
<dbReference type="GO" id="GO:0003899">
    <property type="term" value="F:DNA-directed RNA polymerase activity"/>
    <property type="evidence" value="ECO:0007669"/>
    <property type="project" value="UniProtKB-EC"/>
</dbReference>
<keyword evidence="3" id="KW-0240">DNA-directed RNA polymerase</keyword>
<comment type="catalytic activity">
    <reaction evidence="7">
        <text>RNA(n) + a ribonucleoside 5'-triphosphate = RNA(n+1) + diphosphate</text>
        <dbReference type="Rhea" id="RHEA:21248"/>
        <dbReference type="Rhea" id="RHEA-COMP:14527"/>
        <dbReference type="Rhea" id="RHEA-COMP:17342"/>
        <dbReference type="ChEBI" id="CHEBI:33019"/>
        <dbReference type="ChEBI" id="CHEBI:61557"/>
        <dbReference type="ChEBI" id="CHEBI:140395"/>
        <dbReference type="EC" id="2.7.7.6"/>
    </reaction>
</comment>
<dbReference type="InterPro" id="IPR043502">
    <property type="entry name" value="DNA/RNA_pol_sf"/>
</dbReference>
<evidence type="ECO:0000256" key="1">
    <source>
        <dbReference type="ARBA" id="ARBA00009493"/>
    </source>
</evidence>
<proteinExistence type="inferred from homology"/>
<dbReference type="SUPFAM" id="SSF56672">
    <property type="entry name" value="DNA/RNA polymerases"/>
    <property type="match status" value="1"/>
</dbReference>
<dbReference type="Pfam" id="PF00940">
    <property type="entry name" value="RNA_pol"/>
    <property type="match status" value="1"/>
</dbReference>
<keyword evidence="10" id="KW-1185">Reference proteome</keyword>
<evidence type="ECO:0000313" key="9">
    <source>
        <dbReference type="EMBL" id="MFH4983505.1"/>
    </source>
</evidence>
<evidence type="ECO:0000256" key="5">
    <source>
        <dbReference type="ARBA" id="ARBA00022695"/>
    </source>
</evidence>
<dbReference type="EMBL" id="JBGFUD010012575">
    <property type="protein sequence ID" value="MFH4983505.1"/>
    <property type="molecule type" value="Genomic_DNA"/>
</dbReference>
<dbReference type="PANTHER" id="PTHR10102">
    <property type="entry name" value="DNA-DIRECTED RNA POLYMERASE, MITOCHONDRIAL"/>
    <property type="match status" value="1"/>
</dbReference>
<dbReference type="PROSITE" id="PS00900">
    <property type="entry name" value="RNA_POL_PHAGE_1"/>
    <property type="match status" value="1"/>
</dbReference>
<keyword evidence="6" id="KW-0804">Transcription</keyword>
<reference evidence="9 10" key="1">
    <citation type="submission" date="2024-08" db="EMBL/GenBank/DDBJ databases">
        <title>Gnathostoma spinigerum genome.</title>
        <authorList>
            <person name="Gonzalez-Bertolin B."/>
            <person name="Monzon S."/>
            <person name="Zaballos A."/>
            <person name="Jimenez P."/>
            <person name="Dekumyoy P."/>
            <person name="Varona S."/>
            <person name="Cuesta I."/>
            <person name="Sumanam S."/>
            <person name="Adisakwattana P."/>
            <person name="Gasser R.B."/>
            <person name="Hernandez-Gonzalez A."/>
            <person name="Young N.D."/>
            <person name="Perteguer M.J."/>
        </authorList>
    </citation>
    <scope>NUCLEOTIDE SEQUENCE [LARGE SCALE GENOMIC DNA]</scope>
    <source>
        <strain evidence="9">AL3</strain>
        <tissue evidence="9">Liver</tissue>
    </source>
</reference>
<evidence type="ECO:0000256" key="3">
    <source>
        <dbReference type="ARBA" id="ARBA00022478"/>
    </source>
</evidence>
<comment type="caution">
    <text evidence="9">The sequence shown here is derived from an EMBL/GenBank/DDBJ whole genome shotgun (WGS) entry which is preliminary data.</text>
</comment>
<keyword evidence="4" id="KW-0808">Transferase</keyword>
<dbReference type="AlphaFoldDB" id="A0ABD6F2Y7"/>
<comment type="similarity">
    <text evidence="1">Belongs to the phage and mitochondrial RNA polymerase family.</text>
</comment>
<dbReference type="InterPro" id="IPR046950">
    <property type="entry name" value="DNA-dir_Rpol_C_phage-type"/>
</dbReference>
<accession>A0ABD6F2Y7</accession>
<evidence type="ECO:0000313" key="10">
    <source>
        <dbReference type="Proteomes" id="UP001608902"/>
    </source>
</evidence>
<name>A0ABD6F2Y7_9BILA</name>
<evidence type="ECO:0000256" key="6">
    <source>
        <dbReference type="ARBA" id="ARBA00023163"/>
    </source>
</evidence>
<dbReference type="GO" id="GO:0000428">
    <property type="term" value="C:DNA-directed RNA polymerase complex"/>
    <property type="evidence" value="ECO:0007669"/>
    <property type="project" value="UniProtKB-KW"/>
</dbReference>
<dbReference type="PANTHER" id="PTHR10102:SF0">
    <property type="entry name" value="DNA-DIRECTED RNA POLYMERASE, MITOCHONDRIAL"/>
    <property type="match status" value="1"/>
</dbReference>